<dbReference type="Proteomes" id="UP000024635">
    <property type="component" value="Unassembled WGS sequence"/>
</dbReference>
<proteinExistence type="predicted"/>
<dbReference type="EMBL" id="JARK01001396">
    <property type="protein sequence ID" value="EYC09423.1"/>
    <property type="molecule type" value="Genomic_DNA"/>
</dbReference>
<name>A0A016U472_9BILA</name>
<accession>A0A016U472</accession>
<organism evidence="1 2">
    <name type="scientific">Ancylostoma ceylanicum</name>
    <dbReference type="NCBI Taxonomy" id="53326"/>
    <lineage>
        <taxon>Eukaryota</taxon>
        <taxon>Metazoa</taxon>
        <taxon>Ecdysozoa</taxon>
        <taxon>Nematoda</taxon>
        <taxon>Chromadorea</taxon>
        <taxon>Rhabditida</taxon>
        <taxon>Rhabditina</taxon>
        <taxon>Rhabditomorpha</taxon>
        <taxon>Strongyloidea</taxon>
        <taxon>Ancylostomatidae</taxon>
        <taxon>Ancylostomatinae</taxon>
        <taxon>Ancylostoma</taxon>
    </lineage>
</organism>
<sequence length="101" mass="11324">MCTASYAAIVGFTFKLFCRLARGKQLAPDHRFWAKVSLMEVGAHHQWVYYLIQQLGLPANHLSSCSLLILRQILGRNGNKCHLGRALGCIRLKGTRTRSSP</sequence>
<reference evidence="2" key="1">
    <citation type="journal article" date="2015" name="Nat. Genet.">
        <title>The genome and transcriptome of the zoonotic hookworm Ancylostoma ceylanicum identify infection-specific gene families.</title>
        <authorList>
            <person name="Schwarz E.M."/>
            <person name="Hu Y."/>
            <person name="Antoshechkin I."/>
            <person name="Miller M.M."/>
            <person name="Sternberg P.W."/>
            <person name="Aroian R.V."/>
        </authorList>
    </citation>
    <scope>NUCLEOTIDE SEQUENCE</scope>
    <source>
        <strain evidence="2">HY135</strain>
    </source>
</reference>
<comment type="caution">
    <text evidence="1">The sequence shown here is derived from an EMBL/GenBank/DDBJ whole genome shotgun (WGS) entry which is preliminary data.</text>
</comment>
<dbReference type="AlphaFoldDB" id="A0A016U472"/>
<gene>
    <name evidence="1" type="primary">Acey_s0060.g3108</name>
    <name evidence="1" type="ORF">Y032_0060g3108</name>
</gene>
<protein>
    <submittedName>
        <fullName evidence="1">Uncharacterized protein</fullName>
    </submittedName>
</protein>
<evidence type="ECO:0000313" key="2">
    <source>
        <dbReference type="Proteomes" id="UP000024635"/>
    </source>
</evidence>
<evidence type="ECO:0000313" key="1">
    <source>
        <dbReference type="EMBL" id="EYC09423.1"/>
    </source>
</evidence>
<keyword evidence="2" id="KW-1185">Reference proteome</keyword>